<dbReference type="AlphaFoldDB" id="A0A7J5A9G4"/>
<evidence type="ECO:0000313" key="1">
    <source>
        <dbReference type="EMBL" id="KAB1154202.1"/>
    </source>
</evidence>
<gene>
    <name evidence="1" type="ORF">F7018_14595</name>
</gene>
<sequence>MVLVFKTDIKQKHENEIRKILFDFTEITKIDFDFEDCDNILRIEADKNLISEIETLLNSNSFYCKDLV</sequence>
<dbReference type="OrthoDB" id="1036397at2"/>
<evidence type="ECO:0000313" key="2">
    <source>
        <dbReference type="Proteomes" id="UP000467305"/>
    </source>
</evidence>
<accession>A0A7J5A9G4</accession>
<dbReference type="RefSeq" id="WP_150900836.1">
    <property type="nucleotide sequence ID" value="NZ_WAAU01000029.1"/>
</dbReference>
<dbReference type="EMBL" id="WAAU01000029">
    <property type="protein sequence ID" value="KAB1154202.1"/>
    <property type="molecule type" value="Genomic_DNA"/>
</dbReference>
<comment type="caution">
    <text evidence="1">The sequence shown here is derived from an EMBL/GenBank/DDBJ whole genome shotgun (WGS) entry which is preliminary data.</text>
</comment>
<reference evidence="1 2" key="1">
    <citation type="submission" date="2019-09" db="EMBL/GenBank/DDBJ databases">
        <authorList>
            <person name="Cao W.R."/>
        </authorList>
    </citation>
    <scope>NUCLEOTIDE SEQUENCE [LARGE SCALE GENOMIC DNA]</scope>
    <source>
        <strain evidence="2">a4</strain>
    </source>
</reference>
<evidence type="ECO:0008006" key="3">
    <source>
        <dbReference type="Google" id="ProtNLM"/>
    </source>
</evidence>
<name>A0A7J5A9G4_9FLAO</name>
<keyword evidence="2" id="KW-1185">Reference proteome</keyword>
<organism evidence="1 2">
    <name type="scientific">Tenacibaculum aiptasiae</name>
    <dbReference type="NCBI Taxonomy" id="426481"/>
    <lineage>
        <taxon>Bacteria</taxon>
        <taxon>Pseudomonadati</taxon>
        <taxon>Bacteroidota</taxon>
        <taxon>Flavobacteriia</taxon>
        <taxon>Flavobacteriales</taxon>
        <taxon>Flavobacteriaceae</taxon>
        <taxon>Tenacibaculum</taxon>
    </lineage>
</organism>
<dbReference type="Proteomes" id="UP000467305">
    <property type="component" value="Unassembled WGS sequence"/>
</dbReference>
<proteinExistence type="predicted"/>
<protein>
    <recommendedName>
        <fullName evidence="3">Methyltransferase type 11</fullName>
    </recommendedName>
</protein>